<name>A0A2H0RB71_UNCKA</name>
<evidence type="ECO:0000256" key="1">
    <source>
        <dbReference type="SAM" id="MobiDB-lite"/>
    </source>
</evidence>
<dbReference type="InterPro" id="IPR013783">
    <property type="entry name" value="Ig-like_fold"/>
</dbReference>
<evidence type="ECO:0000313" key="2">
    <source>
        <dbReference type="EMBL" id="PIR43779.1"/>
    </source>
</evidence>
<sequence>MPKTYKIKKCLLYLSVIPILLIFTKNTYISAQSSPTISNISDNKNEYSNDAIPKFEKFEITFDIQTAAVNPQFPYDPSPPMGIDMSTPNYNGVTVNALFTPDNWRTVYTQPAFYYQVFDEQIKNNKDWFYPTGVYQWMVRFSPNTTGPWQYKITVEDSSGSTESIPQPFTVSTSSNHGFVKVSPNDSRYFEFDDGTYFPALGYNSEYGRINWDSPSSNLAQFQAMEQNGIQFLRLWLTQWGLFSSLDVTWASMRNGPDDSGSRITQPYKTNDVSFQIQRYWQPCLAQGIWKAEPAVKRATTYRVFVRYAIPSDLSQATDPTKPKGLALKLAGWIDPPSVNPTANCASSGTGTVTNDDKNNYPNTATRDIDNNLQWKILSGTFTSGSTQDFMQRFYMVMENVDHVTNPKQPDGTYDPRENIFVDRVEIREDAPGCDYAADGEGALYDLTNGQCGVDIISRPSPAFHQYFDQKFSRSFDKVMEMAEQHDVYFKLVTLEKNEYIQQRIAYDGTITSAASNNNFYGNWRNMTKVRWLQQAWWRYLQARWGYSPNVHSWELLNEGDPYSGLHHTLADEMGKYMHQFGPNSHLATLSNWHSFPLPGLWNNANYPNIDIADVHQYIYGDRNIDLRVDQKADGTQQSGKTIPIQTAADHYDAALSVYNLSMNIGAKQLYGTNMPTIRGETGFTTTGSGPYDPDIRLDTQGVWLHNFVWAQINAGGVIESPWYSTETIYYGSVDLRDRYRPYYTFIKDIPLSNGQYVDAQATVTNPKLRAWGQKDLTNGNAHIWVQNMYHRWAYLIPFVGNSISFGQVAAGTTGTTSYTFKNPVNFETTVESIVLGKTLSEFAMSSHDCTILPVTTPPAPPLILHSQPQLYSRCKII</sequence>
<gene>
    <name evidence="2" type="ORF">COV24_00885</name>
</gene>
<reference evidence="2 3" key="1">
    <citation type="submission" date="2017-09" db="EMBL/GenBank/DDBJ databases">
        <title>Depth-based differentiation of microbial function through sediment-hosted aquifers and enrichment of novel symbionts in the deep terrestrial subsurface.</title>
        <authorList>
            <person name="Probst A.J."/>
            <person name="Ladd B."/>
            <person name="Jarett J.K."/>
            <person name="Geller-Mcgrath D.E."/>
            <person name="Sieber C.M."/>
            <person name="Emerson J.B."/>
            <person name="Anantharaman K."/>
            <person name="Thomas B.C."/>
            <person name="Malmstrom R."/>
            <person name="Stieglmeier M."/>
            <person name="Klingl A."/>
            <person name="Woyke T."/>
            <person name="Ryan C.M."/>
            <person name="Banfield J.F."/>
        </authorList>
    </citation>
    <scope>NUCLEOTIDE SEQUENCE [LARGE SCALE GENOMIC DNA]</scope>
    <source>
        <strain evidence="2">CG10_big_fil_rev_8_21_14_0_10_32_10</strain>
    </source>
</reference>
<dbReference type="EMBL" id="PCXU01000011">
    <property type="protein sequence ID" value="PIR43779.1"/>
    <property type="molecule type" value="Genomic_DNA"/>
</dbReference>
<comment type="caution">
    <text evidence="2">The sequence shown here is derived from an EMBL/GenBank/DDBJ whole genome shotgun (WGS) entry which is preliminary data.</text>
</comment>
<dbReference type="SUPFAM" id="SSF51445">
    <property type="entry name" value="(Trans)glycosidases"/>
    <property type="match status" value="1"/>
</dbReference>
<evidence type="ECO:0008006" key="4">
    <source>
        <dbReference type="Google" id="ProtNLM"/>
    </source>
</evidence>
<dbReference type="AlphaFoldDB" id="A0A2H0RB71"/>
<dbReference type="Proteomes" id="UP000230214">
    <property type="component" value="Unassembled WGS sequence"/>
</dbReference>
<feature type="region of interest" description="Disordered" evidence="1">
    <location>
        <begin position="344"/>
        <end position="365"/>
    </location>
</feature>
<evidence type="ECO:0000313" key="3">
    <source>
        <dbReference type="Proteomes" id="UP000230214"/>
    </source>
</evidence>
<dbReference type="InterPro" id="IPR017853">
    <property type="entry name" value="GH"/>
</dbReference>
<proteinExistence type="predicted"/>
<dbReference type="Gene3D" id="2.60.40.10">
    <property type="entry name" value="Immunoglobulins"/>
    <property type="match status" value="1"/>
</dbReference>
<protein>
    <recommendedName>
        <fullName evidence="4">DUF5060 domain-containing protein</fullName>
    </recommendedName>
</protein>
<accession>A0A2H0RB71</accession>
<organism evidence="2 3">
    <name type="scientific">candidate division WWE3 bacterium CG10_big_fil_rev_8_21_14_0_10_32_10</name>
    <dbReference type="NCBI Taxonomy" id="1975090"/>
    <lineage>
        <taxon>Bacteria</taxon>
        <taxon>Katanobacteria</taxon>
    </lineage>
</organism>
<dbReference type="Gene3D" id="3.20.20.80">
    <property type="entry name" value="Glycosidases"/>
    <property type="match status" value="1"/>
</dbReference>